<dbReference type="RefSeq" id="WP_058509672.1">
    <property type="nucleotide sequence ID" value="NZ_DAIOMV010000004.1"/>
</dbReference>
<dbReference type="AlphaFoldDB" id="A0A0W0ZL72"/>
<organism evidence="1 2">
    <name type="scientific">Legionella steelei</name>
    <dbReference type="NCBI Taxonomy" id="947033"/>
    <lineage>
        <taxon>Bacteria</taxon>
        <taxon>Pseudomonadati</taxon>
        <taxon>Pseudomonadota</taxon>
        <taxon>Gammaproteobacteria</taxon>
        <taxon>Legionellales</taxon>
        <taxon>Legionellaceae</taxon>
        <taxon>Legionella</taxon>
    </lineage>
</organism>
<dbReference type="STRING" id="947033.Lste_0664"/>
<name>A0A0W0ZL72_9GAMM</name>
<accession>A0A0W0ZL72</accession>
<dbReference type="EMBL" id="LNYY01000016">
    <property type="protein sequence ID" value="KTD70060.1"/>
    <property type="molecule type" value="Genomic_DNA"/>
</dbReference>
<proteinExistence type="predicted"/>
<dbReference type="GO" id="GO:0016746">
    <property type="term" value="F:acyltransferase activity"/>
    <property type="evidence" value="ECO:0007669"/>
    <property type="project" value="InterPro"/>
</dbReference>
<evidence type="ECO:0000313" key="1">
    <source>
        <dbReference type="EMBL" id="KTD70060.1"/>
    </source>
</evidence>
<keyword evidence="2" id="KW-1185">Reference proteome</keyword>
<dbReference type="Proteomes" id="UP000054926">
    <property type="component" value="Unassembled WGS sequence"/>
</dbReference>
<dbReference type="InterPro" id="IPR016039">
    <property type="entry name" value="Thiolase-like"/>
</dbReference>
<dbReference type="OrthoDB" id="2514738at2"/>
<dbReference type="PATRIC" id="fig|947033.5.peg.709"/>
<evidence type="ECO:0000313" key="2">
    <source>
        <dbReference type="Proteomes" id="UP000054926"/>
    </source>
</evidence>
<reference evidence="1 2" key="1">
    <citation type="submission" date="2015-11" db="EMBL/GenBank/DDBJ databases">
        <title>Genomic analysis of 38 Legionella species identifies large and diverse effector repertoires.</title>
        <authorList>
            <person name="Burstein D."/>
            <person name="Amaro F."/>
            <person name="Zusman T."/>
            <person name="Lifshitz Z."/>
            <person name="Cohen O."/>
            <person name="Gilbert J.A."/>
            <person name="Pupko T."/>
            <person name="Shuman H.A."/>
            <person name="Segal G."/>
        </authorList>
    </citation>
    <scope>NUCLEOTIDE SEQUENCE [LARGE SCALE GENOMIC DNA]</scope>
    <source>
        <strain evidence="1 2">IMVS3376</strain>
    </source>
</reference>
<comment type="caution">
    <text evidence="1">The sequence shown here is derived from an EMBL/GenBank/DDBJ whole genome shotgun (WGS) entry which is preliminary data.</text>
</comment>
<dbReference type="Gene3D" id="3.40.47.10">
    <property type="match status" value="1"/>
</dbReference>
<gene>
    <name evidence="1" type="ORF">Lste_0664</name>
</gene>
<protein>
    <submittedName>
        <fullName evidence="1">3-oxoacyl-(Acyl carrier protein) synthase III</fullName>
    </submittedName>
</protein>
<sequence>MDNVYITKTSHFLPNQPISNEEMETYLGVICDKGSRAKKIVLRNNRIVNRHYTLNKSGEATHSSPELTCEAITRLFQDKTLQDGELILLGVPESAQFQYSMALLRVTYN</sequence>